<name>A0A845UY42_9GAMM</name>
<keyword evidence="6 10" id="KW-0324">Glycolysis</keyword>
<organism evidence="16 17">
    <name type="scientific">Wenzhouxiangella limi</name>
    <dbReference type="NCBI Taxonomy" id="2707351"/>
    <lineage>
        <taxon>Bacteria</taxon>
        <taxon>Pseudomonadati</taxon>
        <taxon>Pseudomonadota</taxon>
        <taxon>Gammaproteobacteria</taxon>
        <taxon>Chromatiales</taxon>
        <taxon>Wenzhouxiangellaceae</taxon>
        <taxon>Wenzhouxiangella</taxon>
    </lineage>
</organism>
<feature type="binding site" evidence="10 13">
    <location>
        <position position="439"/>
    </location>
    <ligand>
        <name>Mn(2+)</name>
        <dbReference type="ChEBI" id="CHEBI:29035"/>
        <label>2</label>
    </ligand>
</feature>
<feature type="binding site" evidence="10 12">
    <location>
        <begin position="154"/>
        <end position="155"/>
    </location>
    <ligand>
        <name>substrate</name>
    </ligand>
</feature>
<dbReference type="InterPro" id="IPR006124">
    <property type="entry name" value="Metalloenzyme"/>
</dbReference>
<evidence type="ECO:0000256" key="13">
    <source>
        <dbReference type="PIRSR" id="PIRSR001492-3"/>
    </source>
</evidence>
<dbReference type="RefSeq" id="WP_164210174.1">
    <property type="nucleotide sequence ID" value="NZ_JAAGSC010000031.1"/>
</dbReference>
<evidence type="ECO:0000256" key="12">
    <source>
        <dbReference type="PIRSR" id="PIRSR001492-2"/>
    </source>
</evidence>
<keyword evidence="8 10" id="KW-0413">Isomerase</keyword>
<dbReference type="InterPro" id="IPR005995">
    <property type="entry name" value="Pgm_bpd_ind"/>
</dbReference>
<gene>
    <name evidence="10" type="primary">gpmI</name>
    <name evidence="16" type="ORF">G3I74_03500</name>
</gene>
<dbReference type="InterPro" id="IPR017850">
    <property type="entry name" value="Alkaline_phosphatase_core_sf"/>
</dbReference>
<evidence type="ECO:0000256" key="7">
    <source>
        <dbReference type="ARBA" id="ARBA00023211"/>
    </source>
</evidence>
<evidence type="ECO:0000256" key="11">
    <source>
        <dbReference type="PIRSR" id="PIRSR001492-1"/>
    </source>
</evidence>
<dbReference type="CDD" id="cd16010">
    <property type="entry name" value="iPGM"/>
    <property type="match status" value="1"/>
</dbReference>
<dbReference type="SUPFAM" id="SSF53649">
    <property type="entry name" value="Alkaline phosphatase-like"/>
    <property type="match status" value="1"/>
</dbReference>
<dbReference type="PANTHER" id="PTHR31637:SF0">
    <property type="entry name" value="2,3-BISPHOSPHOGLYCERATE-INDEPENDENT PHOSPHOGLYCERATE MUTASE"/>
    <property type="match status" value="1"/>
</dbReference>
<dbReference type="PIRSF" id="PIRSF001492">
    <property type="entry name" value="IPGAM"/>
    <property type="match status" value="1"/>
</dbReference>
<dbReference type="SUPFAM" id="SSF64158">
    <property type="entry name" value="2,3-Bisphosphoglycerate-independent phosphoglycerate mutase, substrate-binding domain"/>
    <property type="match status" value="1"/>
</dbReference>
<evidence type="ECO:0000313" key="17">
    <source>
        <dbReference type="Proteomes" id="UP000484885"/>
    </source>
</evidence>
<dbReference type="Gene3D" id="3.40.1450.10">
    <property type="entry name" value="BPG-independent phosphoglycerate mutase, domain B"/>
    <property type="match status" value="1"/>
</dbReference>
<evidence type="ECO:0000256" key="9">
    <source>
        <dbReference type="ARBA" id="ARBA00071648"/>
    </source>
</evidence>
<dbReference type="Gene3D" id="3.40.720.10">
    <property type="entry name" value="Alkaline Phosphatase, subunit A"/>
    <property type="match status" value="1"/>
</dbReference>
<dbReference type="InterPro" id="IPR011258">
    <property type="entry name" value="BPG-indep_PGM_N"/>
</dbReference>
<evidence type="ECO:0000256" key="8">
    <source>
        <dbReference type="ARBA" id="ARBA00023235"/>
    </source>
</evidence>
<dbReference type="GO" id="GO:0004619">
    <property type="term" value="F:phosphoglycerate mutase activity"/>
    <property type="evidence" value="ECO:0007669"/>
    <property type="project" value="UniProtKB-UniRule"/>
</dbReference>
<dbReference type="GO" id="GO:0005829">
    <property type="term" value="C:cytosol"/>
    <property type="evidence" value="ECO:0007669"/>
    <property type="project" value="TreeGrafter"/>
</dbReference>
<feature type="binding site" evidence="10 12">
    <location>
        <position position="124"/>
    </location>
    <ligand>
        <name>substrate</name>
    </ligand>
</feature>
<feature type="binding site" evidence="10 12">
    <location>
        <begin position="258"/>
        <end position="261"/>
    </location>
    <ligand>
        <name>substrate</name>
    </ligand>
</feature>
<feature type="domain" description="BPG-independent PGAM N-terminal" evidence="15">
    <location>
        <begin position="83"/>
        <end position="294"/>
    </location>
</feature>
<dbReference type="EC" id="5.4.2.12" evidence="4 10"/>
<comment type="catalytic activity">
    <reaction evidence="1 10">
        <text>(2R)-2-phosphoglycerate = (2R)-3-phosphoglycerate</text>
        <dbReference type="Rhea" id="RHEA:15901"/>
        <dbReference type="ChEBI" id="CHEBI:58272"/>
        <dbReference type="ChEBI" id="CHEBI:58289"/>
        <dbReference type="EC" id="5.4.2.12"/>
    </reaction>
</comment>
<feature type="domain" description="Metalloenzyme" evidence="14">
    <location>
        <begin position="6"/>
        <end position="496"/>
    </location>
</feature>
<proteinExistence type="inferred from homology"/>
<dbReference type="HAMAP" id="MF_01038">
    <property type="entry name" value="GpmI"/>
    <property type="match status" value="1"/>
</dbReference>
<keyword evidence="7 10" id="KW-0464">Manganese</keyword>
<feature type="binding site" evidence="10 13">
    <location>
        <position position="13"/>
    </location>
    <ligand>
        <name>Mn(2+)</name>
        <dbReference type="ChEBI" id="CHEBI:29035"/>
        <label>2</label>
    </ligand>
</feature>
<evidence type="ECO:0000259" key="14">
    <source>
        <dbReference type="Pfam" id="PF01676"/>
    </source>
</evidence>
<feature type="binding site" evidence="10 13">
    <location>
        <position position="63"/>
    </location>
    <ligand>
        <name>Mn(2+)</name>
        <dbReference type="ChEBI" id="CHEBI:29035"/>
        <label>2</label>
    </ligand>
</feature>
<feature type="binding site" evidence="10 13">
    <location>
        <position position="402"/>
    </location>
    <ligand>
        <name>Mn(2+)</name>
        <dbReference type="ChEBI" id="CHEBI:29035"/>
        <label>1</label>
    </ligand>
</feature>
<comment type="pathway">
    <text evidence="2 10">Carbohydrate degradation; glycolysis; pyruvate from D-glyceraldehyde 3-phosphate: step 3/5.</text>
</comment>
<accession>A0A845UY42</accession>
<dbReference type="GO" id="GO:0006096">
    <property type="term" value="P:glycolytic process"/>
    <property type="evidence" value="ECO:0007669"/>
    <property type="project" value="UniProtKB-UniRule"/>
</dbReference>
<feature type="active site" description="Phosphoserine intermediate" evidence="10 11">
    <location>
        <position position="63"/>
    </location>
</feature>
<evidence type="ECO:0000256" key="1">
    <source>
        <dbReference type="ARBA" id="ARBA00000370"/>
    </source>
</evidence>
<evidence type="ECO:0000256" key="4">
    <source>
        <dbReference type="ARBA" id="ARBA00012026"/>
    </source>
</evidence>
<comment type="function">
    <text evidence="10">Catalyzes the interconversion of 2-phosphoglycerate and 3-phosphoglycerate.</text>
</comment>
<sequence length="510" mass="55278">MNRPAPLLLLILDGWGYRAPAPDNAISEARTPNWDRLWAQCPHGFLNTSGENVGLPAGQMGNSEVGHMNIGAGRVVYQELTRINKAIAEGDFEANPAFQQALDKAEETGGTVHLMGLVSPGGVHSHEEHLFALLALCNRAGIKSIAVHAFLDGRDTPPRSAEPSLRRLEETVGKIDGARVASVSGRYFAMDRDQRWDRTERAWQAMVEASSDLQADSAGEALAAAYARNEDDEFVQPTLIGSGAEIRDGDVVIFFNFRADRARQLTRAFCDPDFDQFPASRPALAAMVTMTRYQDDLPCDVAFPPVTLPDLLGEVVARAGMKQLRIAETEKYAHVTYFFNGGQEQVFADEERVLIPSPKVATYDLQPEMSAPELARKLITCITERRHDLIVCNVANPDMVGHSGRLDAAISAVEAVDRLLGGVREAIDSAGGEMLITADHGNVEQMSDPETGQPHTAHTLNPVPLLYYGPRPPEGISDGSLRDLAPTILALLGVEKPAAMTGRSLLDASA</sequence>
<evidence type="ECO:0000256" key="6">
    <source>
        <dbReference type="ARBA" id="ARBA00023152"/>
    </source>
</evidence>
<evidence type="ECO:0000256" key="2">
    <source>
        <dbReference type="ARBA" id="ARBA00004798"/>
    </source>
</evidence>
<dbReference type="GO" id="GO:0006007">
    <property type="term" value="P:glucose catabolic process"/>
    <property type="evidence" value="ECO:0007669"/>
    <property type="project" value="InterPro"/>
</dbReference>
<feature type="binding site" evidence="10 12">
    <location>
        <position position="192"/>
    </location>
    <ligand>
        <name>substrate</name>
    </ligand>
</feature>
<reference evidence="16 17" key="1">
    <citation type="submission" date="2020-02" db="EMBL/GenBank/DDBJ databases">
        <authorList>
            <person name="Zhang X.-Y."/>
        </authorList>
    </citation>
    <scope>NUCLEOTIDE SEQUENCE [LARGE SCALE GENOMIC DNA]</scope>
    <source>
        <strain evidence="16 17">C33</strain>
    </source>
</reference>
<evidence type="ECO:0000313" key="16">
    <source>
        <dbReference type="EMBL" id="NDY94790.1"/>
    </source>
</evidence>
<comment type="cofactor">
    <cofactor evidence="10">
        <name>Mn(2+)</name>
        <dbReference type="ChEBI" id="CHEBI:29035"/>
    </cofactor>
    <text evidence="10">Binds 2 manganese ions per subunit.</text>
</comment>
<feature type="binding site" evidence="10 13">
    <location>
        <position position="458"/>
    </location>
    <ligand>
        <name>Mn(2+)</name>
        <dbReference type="ChEBI" id="CHEBI:29035"/>
        <label>1</label>
    </ligand>
</feature>
<feature type="binding site" evidence="10 12">
    <location>
        <position position="186"/>
    </location>
    <ligand>
        <name>substrate</name>
    </ligand>
</feature>
<dbReference type="Proteomes" id="UP000484885">
    <property type="component" value="Unassembled WGS sequence"/>
</dbReference>
<comment type="caution">
    <text evidence="16">The sequence shown here is derived from an EMBL/GenBank/DDBJ whole genome shotgun (WGS) entry which is preliminary data.</text>
</comment>
<dbReference type="Pfam" id="PF06415">
    <property type="entry name" value="iPGM_N"/>
    <property type="match status" value="1"/>
</dbReference>
<protein>
    <recommendedName>
        <fullName evidence="9 10">2,3-bisphosphoglycerate-independent phosphoglycerate mutase</fullName>
        <shortName evidence="10">BPG-independent PGAM</shortName>
        <shortName evidence="10">Phosphoglyceromutase</shortName>
        <shortName evidence="10">iPGM</shortName>
        <ecNumber evidence="4 10">5.4.2.12</ecNumber>
    </recommendedName>
</protein>
<evidence type="ECO:0000256" key="3">
    <source>
        <dbReference type="ARBA" id="ARBA00008819"/>
    </source>
</evidence>
<dbReference type="AlphaFoldDB" id="A0A845UY42"/>
<dbReference type="FunFam" id="3.40.1450.10:FF:000001">
    <property type="entry name" value="2,3-bisphosphoglycerate-independent phosphoglycerate mutase"/>
    <property type="match status" value="1"/>
</dbReference>
<keyword evidence="17" id="KW-1185">Reference proteome</keyword>
<feature type="binding site" evidence="10 13">
    <location>
        <position position="440"/>
    </location>
    <ligand>
        <name>Mn(2+)</name>
        <dbReference type="ChEBI" id="CHEBI:29035"/>
        <label>2</label>
    </ligand>
</feature>
<feature type="binding site" evidence="10 13">
    <location>
        <position position="398"/>
    </location>
    <ligand>
        <name>Mn(2+)</name>
        <dbReference type="ChEBI" id="CHEBI:29035"/>
        <label>1</label>
    </ligand>
</feature>
<dbReference type="InterPro" id="IPR036646">
    <property type="entry name" value="PGAM_B_sf"/>
</dbReference>
<dbReference type="Pfam" id="PF01676">
    <property type="entry name" value="Metalloenzyme"/>
    <property type="match status" value="1"/>
</dbReference>
<dbReference type="PANTHER" id="PTHR31637">
    <property type="entry name" value="2,3-BISPHOSPHOGLYCERATE-INDEPENDENT PHOSPHOGLYCERATE MUTASE"/>
    <property type="match status" value="1"/>
</dbReference>
<evidence type="ECO:0000256" key="10">
    <source>
        <dbReference type="HAMAP-Rule" id="MF_01038"/>
    </source>
</evidence>
<dbReference type="GO" id="GO:0030145">
    <property type="term" value="F:manganese ion binding"/>
    <property type="evidence" value="ECO:0007669"/>
    <property type="project" value="UniProtKB-UniRule"/>
</dbReference>
<comment type="similarity">
    <text evidence="3 10">Belongs to the BPG-independent phosphoglycerate mutase family.</text>
</comment>
<evidence type="ECO:0000259" key="15">
    <source>
        <dbReference type="Pfam" id="PF06415"/>
    </source>
</evidence>
<feature type="binding site" evidence="10 12">
    <location>
        <position position="331"/>
    </location>
    <ligand>
        <name>substrate</name>
    </ligand>
</feature>
<dbReference type="UniPathway" id="UPA00109">
    <property type="reaction ID" value="UER00186"/>
</dbReference>
<evidence type="ECO:0000256" key="5">
    <source>
        <dbReference type="ARBA" id="ARBA00022723"/>
    </source>
</evidence>
<comment type="subunit">
    <text evidence="10">Monomer.</text>
</comment>
<dbReference type="NCBIfam" id="TIGR01307">
    <property type="entry name" value="pgm_bpd_ind"/>
    <property type="match status" value="1"/>
</dbReference>
<keyword evidence="5 10" id="KW-0479">Metal-binding</keyword>
<dbReference type="EMBL" id="JAAGSC010000031">
    <property type="protein sequence ID" value="NDY94790.1"/>
    <property type="molecule type" value="Genomic_DNA"/>
</dbReference>